<name>A0A922I8D4_DERFA</name>
<evidence type="ECO:0000256" key="1">
    <source>
        <dbReference type="SAM" id="MobiDB-lite"/>
    </source>
</evidence>
<feature type="region of interest" description="Disordered" evidence="1">
    <location>
        <begin position="1"/>
        <end position="20"/>
    </location>
</feature>
<dbReference type="Proteomes" id="UP000790347">
    <property type="component" value="Unassembled WGS sequence"/>
</dbReference>
<keyword evidence="3" id="KW-1185">Reference proteome</keyword>
<organism evidence="2 3">
    <name type="scientific">Dermatophagoides farinae</name>
    <name type="common">American house dust mite</name>
    <dbReference type="NCBI Taxonomy" id="6954"/>
    <lineage>
        <taxon>Eukaryota</taxon>
        <taxon>Metazoa</taxon>
        <taxon>Ecdysozoa</taxon>
        <taxon>Arthropoda</taxon>
        <taxon>Chelicerata</taxon>
        <taxon>Arachnida</taxon>
        <taxon>Acari</taxon>
        <taxon>Acariformes</taxon>
        <taxon>Sarcoptiformes</taxon>
        <taxon>Astigmata</taxon>
        <taxon>Psoroptidia</taxon>
        <taxon>Analgoidea</taxon>
        <taxon>Pyroglyphidae</taxon>
        <taxon>Dermatophagoidinae</taxon>
        <taxon>Dermatophagoides</taxon>
    </lineage>
</organism>
<sequence>MNVNKTLKAEKEDEPSLDQQQQQEFQIVSIVKLGKQSKAKKKWSQLHDIVDNSEKFHPLAIFCDVLILSPKLNAIPCDLAPKNPQLPDNDFCGVKHFILVDLIK</sequence>
<accession>A0A922I8D4</accession>
<dbReference type="AlphaFoldDB" id="A0A922I8D4"/>
<gene>
    <name evidence="2" type="ORF">DERF_006155</name>
</gene>
<proteinExistence type="predicted"/>
<evidence type="ECO:0000313" key="2">
    <source>
        <dbReference type="EMBL" id="KAH9522591.1"/>
    </source>
</evidence>
<reference evidence="2" key="1">
    <citation type="submission" date="2013-05" db="EMBL/GenBank/DDBJ databases">
        <authorList>
            <person name="Yim A.K.Y."/>
            <person name="Chan T.F."/>
            <person name="Ji K.M."/>
            <person name="Liu X.Y."/>
            <person name="Zhou J.W."/>
            <person name="Li R.Q."/>
            <person name="Yang K.Y."/>
            <person name="Li J."/>
            <person name="Li M."/>
            <person name="Law P.T.W."/>
            <person name="Wu Y.L."/>
            <person name="Cai Z.L."/>
            <person name="Qin H."/>
            <person name="Bao Y."/>
            <person name="Leung R.K.K."/>
            <person name="Ng P.K.S."/>
            <person name="Zou J."/>
            <person name="Zhong X.J."/>
            <person name="Ran P.X."/>
            <person name="Zhong N.S."/>
            <person name="Liu Z.G."/>
            <person name="Tsui S.K.W."/>
        </authorList>
    </citation>
    <scope>NUCLEOTIDE SEQUENCE</scope>
    <source>
        <strain evidence="2">Derf</strain>
        <tissue evidence="2">Whole organism</tissue>
    </source>
</reference>
<comment type="caution">
    <text evidence="2">The sequence shown here is derived from an EMBL/GenBank/DDBJ whole genome shotgun (WGS) entry which is preliminary data.</text>
</comment>
<dbReference type="EMBL" id="ASGP02000002">
    <property type="protein sequence ID" value="KAH9522591.1"/>
    <property type="molecule type" value="Genomic_DNA"/>
</dbReference>
<protein>
    <submittedName>
        <fullName evidence="2">Uncharacterized protein</fullName>
    </submittedName>
</protein>
<evidence type="ECO:0000313" key="3">
    <source>
        <dbReference type="Proteomes" id="UP000790347"/>
    </source>
</evidence>
<reference evidence="2" key="2">
    <citation type="journal article" date="2022" name="Res Sq">
        <title>Comparative Genomics Reveals Insights into the Divergent Evolution of Astigmatic Mites and Household Pest Adaptations.</title>
        <authorList>
            <person name="Xiong Q."/>
            <person name="Wan A.T.-Y."/>
            <person name="Liu X.-Y."/>
            <person name="Fung C.S.-H."/>
            <person name="Xiao X."/>
            <person name="Malainual N."/>
            <person name="Hou J."/>
            <person name="Wang L."/>
            <person name="Wang M."/>
            <person name="Yang K."/>
            <person name="Cui Y."/>
            <person name="Leung E."/>
            <person name="Nong W."/>
            <person name="Shin S.-K."/>
            <person name="Au S."/>
            <person name="Jeong K.Y."/>
            <person name="Chew F.T."/>
            <person name="Hui J."/>
            <person name="Leung T.F."/>
            <person name="Tungtrongchitr A."/>
            <person name="Zhong N."/>
            <person name="Liu Z."/>
            <person name="Tsui S."/>
        </authorList>
    </citation>
    <scope>NUCLEOTIDE SEQUENCE</scope>
    <source>
        <strain evidence="2">Derf</strain>
        <tissue evidence="2">Whole organism</tissue>
    </source>
</reference>